<dbReference type="SUPFAM" id="SSF103473">
    <property type="entry name" value="MFS general substrate transporter"/>
    <property type="match status" value="1"/>
</dbReference>
<dbReference type="Gene3D" id="1.20.1250.20">
    <property type="entry name" value="MFS general substrate transporter like domains"/>
    <property type="match status" value="1"/>
</dbReference>
<gene>
    <name evidence="2" type="ORF">JX265_013258</name>
</gene>
<dbReference type="InterPro" id="IPR050327">
    <property type="entry name" value="Proton-linked_MCT"/>
</dbReference>
<sequence>MLTHANLRTHLAVFSDNNGNDGAGVNAVTIRSTFRTNKWLALGAASSTIFVVVGLPNSFGVFQSYYESELFPSVRSSQITPMGSTSSSFYMILGALTGRFADTMGYQTSMVVGNVLVAGALSAASVSGELYQLYLSQGVMSGLGSSFVYHPAVTISGQYFGPRHHALANGVILSGGA</sequence>
<dbReference type="PANTHER" id="PTHR11360:SF284">
    <property type="entry name" value="EG:103B4.3 PROTEIN-RELATED"/>
    <property type="match status" value="1"/>
</dbReference>
<dbReference type="Proteomes" id="UP000829685">
    <property type="component" value="Unassembled WGS sequence"/>
</dbReference>
<evidence type="ECO:0008006" key="4">
    <source>
        <dbReference type="Google" id="ProtNLM"/>
    </source>
</evidence>
<dbReference type="InterPro" id="IPR036259">
    <property type="entry name" value="MFS_trans_sf"/>
</dbReference>
<keyword evidence="1" id="KW-0812">Transmembrane</keyword>
<organism evidence="2 3">
    <name type="scientific">Neoarthrinium moseri</name>
    <dbReference type="NCBI Taxonomy" id="1658444"/>
    <lineage>
        <taxon>Eukaryota</taxon>
        <taxon>Fungi</taxon>
        <taxon>Dikarya</taxon>
        <taxon>Ascomycota</taxon>
        <taxon>Pezizomycotina</taxon>
        <taxon>Sordariomycetes</taxon>
        <taxon>Xylariomycetidae</taxon>
        <taxon>Amphisphaeriales</taxon>
        <taxon>Apiosporaceae</taxon>
        <taxon>Neoarthrinium</taxon>
    </lineage>
</organism>
<keyword evidence="3" id="KW-1185">Reference proteome</keyword>
<protein>
    <recommendedName>
        <fullName evidence="4">Major facilitator superfamily (MFS) profile domain-containing protein</fullName>
    </recommendedName>
</protein>
<proteinExistence type="predicted"/>
<comment type="caution">
    <text evidence="2">The sequence shown here is derived from an EMBL/GenBank/DDBJ whole genome shotgun (WGS) entry which is preliminary data.</text>
</comment>
<reference evidence="2" key="1">
    <citation type="submission" date="2021-03" db="EMBL/GenBank/DDBJ databases">
        <title>Revisited historic fungal species revealed as producer of novel bioactive compounds through whole genome sequencing and comparative genomics.</title>
        <authorList>
            <person name="Vignolle G.A."/>
            <person name="Hochenegger N."/>
            <person name="Mach R.L."/>
            <person name="Mach-Aigner A.R."/>
            <person name="Javad Rahimi M."/>
            <person name="Salim K.A."/>
            <person name="Chan C.M."/>
            <person name="Lim L.B.L."/>
            <person name="Cai F."/>
            <person name="Druzhinina I.S."/>
            <person name="U'Ren J.M."/>
            <person name="Derntl C."/>
        </authorList>
    </citation>
    <scope>NUCLEOTIDE SEQUENCE</scope>
    <source>
        <strain evidence="2">TUCIM 5799</strain>
    </source>
</reference>
<evidence type="ECO:0000313" key="3">
    <source>
        <dbReference type="Proteomes" id="UP000829685"/>
    </source>
</evidence>
<dbReference type="EMBL" id="JAFIMR010000066">
    <property type="protein sequence ID" value="KAI1851140.1"/>
    <property type="molecule type" value="Genomic_DNA"/>
</dbReference>
<name>A0A9P9W8Q5_9PEZI</name>
<dbReference type="AlphaFoldDB" id="A0A9P9W8Q5"/>
<keyword evidence="1" id="KW-1133">Transmembrane helix</keyword>
<evidence type="ECO:0000313" key="2">
    <source>
        <dbReference type="EMBL" id="KAI1851140.1"/>
    </source>
</evidence>
<keyword evidence="1" id="KW-0472">Membrane</keyword>
<feature type="transmembrane region" description="Helical" evidence="1">
    <location>
        <begin position="79"/>
        <end position="98"/>
    </location>
</feature>
<feature type="transmembrane region" description="Helical" evidence="1">
    <location>
        <begin position="39"/>
        <end position="59"/>
    </location>
</feature>
<evidence type="ECO:0000256" key="1">
    <source>
        <dbReference type="SAM" id="Phobius"/>
    </source>
</evidence>
<dbReference type="OrthoDB" id="6499973at2759"/>
<dbReference type="PANTHER" id="PTHR11360">
    <property type="entry name" value="MONOCARBOXYLATE TRANSPORTER"/>
    <property type="match status" value="1"/>
</dbReference>
<feature type="transmembrane region" description="Helical" evidence="1">
    <location>
        <begin position="110"/>
        <end position="134"/>
    </location>
</feature>
<accession>A0A9P9W8Q5</accession>